<dbReference type="Gene3D" id="3.40.640.10">
    <property type="entry name" value="Type I PLP-dependent aspartate aminotransferase-like (Major domain)"/>
    <property type="match status" value="1"/>
</dbReference>
<organism evidence="6 7">
    <name type="scientific">Nocardia aurantia</name>
    <dbReference type="NCBI Taxonomy" id="2585199"/>
    <lineage>
        <taxon>Bacteria</taxon>
        <taxon>Bacillati</taxon>
        <taxon>Actinomycetota</taxon>
        <taxon>Actinomycetes</taxon>
        <taxon>Mycobacteriales</taxon>
        <taxon>Nocardiaceae</taxon>
        <taxon>Nocardia</taxon>
    </lineage>
</organism>
<name>A0A7K0DWG3_9NOCA</name>
<evidence type="ECO:0000313" key="6">
    <source>
        <dbReference type="EMBL" id="MQY30120.1"/>
    </source>
</evidence>
<keyword evidence="7" id="KW-1185">Reference proteome</keyword>
<keyword evidence="3 6" id="KW-0808">Transferase</keyword>
<comment type="cofactor">
    <cofactor evidence="1">
        <name>pyridoxal 5'-phosphate</name>
        <dbReference type="ChEBI" id="CHEBI:597326"/>
    </cofactor>
</comment>
<dbReference type="GO" id="GO:1901605">
    <property type="term" value="P:alpha-amino acid metabolic process"/>
    <property type="evidence" value="ECO:0007669"/>
    <property type="project" value="TreeGrafter"/>
</dbReference>
<dbReference type="SUPFAM" id="SSF53383">
    <property type="entry name" value="PLP-dependent transferases"/>
    <property type="match status" value="1"/>
</dbReference>
<dbReference type="PANTHER" id="PTHR42790">
    <property type="entry name" value="AMINOTRANSFERASE"/>
    <property type="match status" value="1"/>
</dbReference>
<accession>A0A7K0DWG3</accession>
<sequence length="393" mass="41689">MNEHKRSHAAVATRSGPIDELFAAAARWPDLISFAAGAPDPALLPVESIAGLTAAALDRQGRAALQYGLTGGLPALQALSRELLSERGIDCAIGDIHIATGASGALHNICLATLDRGDVVLVETPTHGPAVTLFRSHGATVIGVDCDESGVLPDALDEAIRRHRPAFVYLMPTFHNPTGRTMPADRRARTAEVIRRHRTLVIEDDVYAELRYRGTEVPALASFVPGLCAYLTSLSKSVAPALRIGITVLPPALLRDVLVLKQGIDMQTSSFTQALAAEFLGGPTRAAHRRRLVEHYAAKLDRLAGALGEHLGPEFRWTVPDGGLFVWVEGPPGFDAGAVLPAALDHGVAFLPGSHFYADGGADHAHTLRLSFSAVPIEAIDRGVAALAEVCRL</sequence>
<dbReference type="EC" id="2.6.1.39" evidence="6"/>
<dbReference type="Pfam" id="PF00155">
    <property type="entry name" value="Aminotran_1_2"/>
    <property type="match status" value="1"/>
</dbReference>
<evidence type="ECO:0000313" key="7">
    <source>
        <dbReference type="Proteomes" id="UP000431401"/>
    </source>
</evidence>
<evidence type="ECO:0000256" key="1">
    <source>
        <dbReference type="ARBA" id="ARBA00001933"/>
    </source>
</evidence>
<evidence type="ECO:0000259" key="5">
    <source>
        <dbReference type="Pfam" id="PF00155"/>
    </source>
</evidence>
<dbReference type="CDD" id="cd00609">
    <property type="entry name" value="AAT_like"/>
    <property type="match status" value="1"/>
</dbReference>
<dbReference type="Gene3D" id="3.90.1150.10">
    <property type="entry name" value="Aspartate Aminotransferase, domain 1"/>
    <property type="match status" value="1"/>
</dbReference>
<dbReference type="InterPro" id="IPR015422">
    <property type="entry name" value="PyrdxlP-dep_Trfase_small"/>
</dbReference>
<dbReference type="PANTHER" id="PTHR42790:SF19">
    <property type="entry name" value="KYNURENINE_ALPHA-AMINOADIPATE AMINOTRANSFERASE, MITOCHONDRIAL"/>
    <property type="match status" value="1"/>
</dbReference>
<dbReference type="GO" id="GO:0047536">
    <property type="term" value="F:2-aminoadipate transaminase activity"/>
    <property type="evidence" value="ECO:0007669"/>
    <property type="project" value="UniProtKB-EC"/>
</dbReference>
<dbReference type="InterPro" id="IPR015424">
    <property type="entry name" value="PyrdxlP-dep_Trfase"/>
</dbReference>
<evidence type="ECO:0000256" key="4">
    <source>
        <dbReference type="ARBA" id="ARBA00022898"/>
    </source>
</evidence>
<feature type="domain" description="Aminotransferase class I/classII large" evidence="5">
    <location>
        <begin position="31"/>
        <end position="387"/>
    </location>
</feature>
<proteinExistence type="predicted"/>
<dbReference type="InterPro" id="IPR004839">
    <property type="entry name" value="Aminotransferase_I/II_large"/>
</dbReference>
<dbReference type="RefSeq" id="WP_319943668.1">
    <property type="nucleotide sequence ID" value="NZ_WEGI01000013.1"/>
</dbReference>
<reference evidence="6 7" key="1">
    <citation type="submission" date="2019-10" db="EMBL/GenBank/DDBJ databases">
        <title>Nocardia macrotermitis sp. nov. and Nocardia aurantia sp. nov., isolated from the gut of fungus growing-termite Macrotermes natalensis.</title>
        <authorList>
            <person name="Benndorf R."/>
            <person name="Schwitalla J."/>
            <person name="Martin K."/>
            <person name="De Beer W."/>
            <person name="Kaster A.-K."/>
            <person name="Vollmers J."/>
            <person name="Poulsen M."/>
            <person name="Beemelmanns C."/>
        </authorList>
    </citation>
    <scope>NUCLEOTIDE SEQUENCE [LARGE SCALE GENOMIC DNA]</scope>
    <source>
        <strain evidence="6 7">RB56</strain>
    </source>
</reference>
<dbReference type="InterPro" id="IPR050859">
    <property type="entry name" value="Class-I_PLP-dep_aminotransf"/>
</dbReference>
<evidence type="ECO:0000256" key="3">
    <source>
        <dbReference type="ARBA" id="ARBA00022679"/>
    </source>
</evidence>
<keyword evidence="2 6" id="KW-0032">Aminotransferase</keyword>
<protein>
    <submittedName>
        <fullName evidence="6">2-aminoadipate transaminase</fullName>
        <ecNumber evidence="6">2.6.1.39</ecNumber>
    </submittedName>
</protein>
<dbReference type="InterPro" id="IPR015421">
    <property type="entry name" value="PyrdxlP-dep_Trfase_major"/>
</dbReference>
<dbReference type="Proteomes" id="UP000431401">
    <property type="component" value="Unassembled WGS sequence"/>
</dbReference>
<comment type="caution">
    <text evidence="6">The sequence shown here is derived from an EMBL/GenBank/DDBJ whole genome shotgun (WGS) entry which is preliminary data.</text>
</comment>
<gene>
    <name evidence="6" type="primary">lysN_2</name>
    <name evidence="6" type="ORF">NRB56_57180</name>
</gene>
<dbReference type="EMBL" id="WEGI01000013">
    <property type="protein sequence ID" value="MQY30120.1"/>
    <property type="molecule type" value="Genomic_DNA"/>
</dbReference>
<dbReference type="GO" id="GO:0030170">
    <property type="term" value="F:pyridoxal phosphate binding"/>
    <property type="evidence" value="ECO:0007669"/>
    <property type="project" value="InterPro"/>
</dbReference>
<dbReference type="AlphaFoldDB" id="A0A7K0DWG3"/>
<evidence type="ECO:0000256" key="2">
    <source>
        <dbReference type="ARBA" id="ARBA00022576"/>
    </source>
</evidence>
<keyword evidence="4" id="KW-0663">Pyridoxal phosphate</keyword>